<dbReference type="AlphaFoldDB" id="A0A6V7REF0"/>
<keyword evidence="3 5" id="KW-0131">Cell cycle</keyword>
<feature type="compositionally biased region" description="Basic and acidic residues" evidence="6">
    <location>
        <begin position="22"/>
        <end position="31"/>
    </location>
</feature>
<name>A0A6V7REF0_9BACL</name>
<dbReference type="PANTHER" id="PTHR35798:SF1">
    <property type="entry name" value="CELL DIVISION PROTEIN SEPF"/>
    <property type="match status" value="1"/>
</dbReference>
<proteinExistence type="inferred from homology"/>
<keyword evidence="1 5" id="KW-0132">Cell division</keyword>
<evidence type="ECO:0000256" key="3">
    <source>
        <dbReference type="ARBA" id="ARBA00023306"/>
    </source>
</evidence>
<keyword evidence="5" id="KW-0963">Cytoplasm</keyword>
<comment type="caution">
    <text evidence="7">The sequence shown here is derived from an EMBL/GenBank/DDBJ whole genome shotgun (WGS) entry which is preliminary data.</text>
</comment>
<comment type="subcellular location">
    <subcellularLocation>
        <location evidence="5">Cytoplasm</location>
    </subcellularLocation>
    <text evidence="5">Localizes to the division site, in a FtsZ-dependent manner.</text>
</comment>
<organism evidence="7 8">
    <name type="scientific">Phocicoccus schoeneichii</name>
    <dbReference type="NCBI Taxonomy" id="1812261"/>
    <lineage>
        <taxon>Bacteria</taxon>
        <taxon>Bacillati</taxon>
        <taxon>Bacillota</taxon>
        <taxon>Bacilli</taxon>
        <taxon>Bacillales</taxon>
        <taxon>Salinicoccaceae</taxon>
        <taxon>Phocicoccus</taxon>
    </lineage>
</organism>
<evidence type="ECO:0000256" key="6">
    <source>
        <dbReference type="SAM" id="MobiDB-lite"/>
    </source>
</evidence>
<feature type="region of interest" description="Disordered" evidence="6">
    <location>
        <begin position="22"/>
        <end position="70"/>
    </location>
</feature>
<protein>
    <recommendedName>
        <fullName evidence="5">Cell division protein SepF</fullName>
    </recommendedName>
</protein>
<comment type="similarity">
    <text evidence="5">Belongs to the SepF family.</text>
</comment>
<dbReference type="GO" id="GO:0000917">
    <property type="term" value="P:division septum assembly"/>
    <property type="evidence" value="ECO:0007669"/>
    <property type="project" value="UniProtKB-KW"/>
</dbReference>
<dbReference type="InterPro" id="IPR023052">
    <property type="entry name" value="Cell_div_SepF"/>
</dbReference>
<comment type="function">
    <text evidence="4 5">Cell division protein that is part of the divisome complex and is recruited early to the Z-ring. Probably stimulates Z-ring formation, perhaps through the cross-linking of FtsZ protofilaments. Its function overlaps with FtsA.</text>
</comment>
<evidence type="ECO:0000256" key="1">
    <source>
        <dbReference type="ARBA" id="ARBA00022618"/>
    </source>
</evidence>
<evidence type="ECO:0000256" key="4">
    <source>
        <dbReference type="ARBA" id="ARBA00044936"/>
    </source>
</evidence>
<dbReference type="Proteomes" id="UP000521032">
    <property type="component" value="Unassembled WGS sequence"/>
</dbReference>
<comment type="subunit">
    <text evidence="5">Homodimer. Interacts with FtsZ.</text>
</comment>
<dbReference type="GO" id="GO:0043093">
    <property type="term" value="P:FtsZ-dependent cytokinesis"/>
    <property type="evidence" value="ECO:0007669"/>
    <property type="project" value="UniProtKB-UniRule"/>
</dbReference>
<reference evidence="7 8" key="1">
    <citation type="submission" date="2020-07" db="EMBL/GenBank/DDBJ databases">
        <authorList>
            <person name="Criscuolo A."/>
        </authorList>
    </citation>
    <scope>NUCLEOTIDE SEQUENCE [LARGE SCALE GENOMIC DNA]</scope>
    <source>
        <strain evidence="8">CIP 111030</strain>
    </source>
</reference>
<dbReference type="EMBL" id="CAJEWE010000010">
    <property type="protein sequence ID" value="CAD2075930.1"/>
    <property type="molecule type" value="Genomic_DNA"/>
</dbReference>
<dbReference type="RefSeq" id="WP_186086940.1">
    <property type="nucleotide sequence ID" value="NZ_BMDB01000001.1"/>
</dbReference>
<evidence type="ECO:0000313" key="7">
    <source>
        <dbReference type="EMBL" id="CAD2075930.1"/>
    </source>
</evidence>
<dbReference type="Pfam" id="PF04472">
    <property type="entry name" value="SepF"/>
    <property type="match status" value="1"/>
</dbReference>
<keyword evidence="8" id="KW-1185">Reference proteome</keyword>
<dbReference type="GO" id="GO:0005737">
    <property type="term" value="C:cytoplasm"/>
    <property type="evidence" value="ECO:0007669"/>
    <property type="project" value="UniProtKB-SubCell"/>
</dbReference>
<evidence type="ECO:0000256" key="5">
    <source>
        <dbReference type="HAMAP-Rule" id="MF_01197"/>
    </source>
</evidence>
<keyword evidence="2 5" id="KW-0717">Septation</keyword>
<dbReference type="InterPro" id="IPR038594">
    <property type="entry name" value="SepF-like_sf"/>
</dbReference>
<evidence type="ECO:0000313" key="8">
    <source>
        <dbReference type="Proteomes" id="UP000521032"/>
    </source>
</evidence>
<sequence>MAIRKMIKDLFVVESEEMNEVGTKKVHDSDKVTSVNFTETTKKRERPQREMRQQSKPKVTEEKKQVLGGNNKMSGINSKVCLFEPYVFAETQDIADELKNDQTALVNLTRLDRDAKKRIIDFLSGTVYALDGDIKRVGTDIFLCTPNSVGVEGEISDSDNA</sequence>
<dbReference type="InterPro" id="IPR007561">
    <property type="entry name" value="Cell_div_SepF/SepF-rel"/>
</dbReference>
<dbReference type="PANTHER" id="PTHR35798">
    <property type="entry name" value="CELL DIVISION PROTEIN SEPF"/>
    <property type="match status" value="1"/>
</dbReference>
<accession>A0A6V7REF0</accession>
<gene>
    <name evidence="5 7" type="primary">sepF</name>
    <name evidence="7" type="ORF">JEOSCH030_00939</name>
</gene>
<evidence type="ECO:0000256" key="2">
    <source>
        <dbReference type="ARBA" id="ARBA00023210"/>
    </source>
</evidence>
<dbReference type="Gene3D" id="3.30.110.150">
    <property type="entry name" value="SepF-like protein"/>
    <property type="match status" value="1"/>
</dbReference>
<dbReference type="HAMAP" id="MF_01197">
    <property type="entry name" value="SepF"/>
    <property type="match status" value="1"/>
</dbReference>
<feature type="compositionally biased region" description="Basic and acidic residues" evidence="6">
    <location>
        <begin position="47"/>
        <end position="65"/>
    </location>
</feature>